<evidence type="ECO:0000259" key="1">
    <source>
        <dbReference type="Pfam" id="PF16242"/>
    </source>
</evidence>
<name>A0A501WSY1_9RHOB</name>
<evidence type="ECO:0000313" key="3">
    <source>
        <dbReference type="Proteomes" id="UP000319255"/>
    </source>
</evidence>
<feature type="domain" description="General stress protein FMN-binding split barrel" evidence="1">
    <location>
        <begin position="14"/>
        <end position="153"/>
    </location>
</feature>
<dbReference type="PANTHER" id="PTHR34818:SF1">
    <property type="entry name" value="PROTEIN BLI-3"/>
    <property type="match status" value="1"/>
</dbReference>
<dbReference type="OrthoDB" id="1432662at2"/>
<protein>
    <submittedName>
        <fullName evidence="2">General stress protein</fullName>
    </submittedName>
</protein>
<dbReference type="InterPro" id="IPR052917">
    <property type="entry name" value="Stress-Dev_Protein"/>
</dbReference>
<comment type="caution">
    <text evidence="2">The sequence shown here is derived from an EMBL/GenBank/DDBJ whole genome shotgun (WGS) entry which is preliminary data.</text>
</comment>
<proteinExistence type="predicted"/>
<gene>
    <name evidence="2" type="ORF">FJM51_04940</name>
</gene>
<evidence type="ECO:0000313" key="2">
    <source>
        <dbReference type="EMBL" id="TPE52529.1"/>
    </source>
</evidence>
<dbReference type="AlphaFoldDB" id="A0A501WSY1"/>
<dbReference type="InterPro" id="IPR038725">
    <property type="entry name" value="YdaG_split_barrel_FMN-bd"/>
</dbReference>
<sequence length="166" mass="18808">MSDLKAAREHPEDLLWDNLKAAHAGMLGVEGGPRHMQPMAHFPDPDNRRLWFLTRRDTELYERLRSGAAAHFVLVSKSQDFHACLDGEISERFDRERLDEIWGPAVSAWFEGKDDPQLKMLALDLKSAGIWASTGSSLAFFWETAKANMQENTTPDVGVHRELAFT</sequence>
<dbReference type="PANTHER" id="PTHR34818">
    <property type="entry name" value="PROTEIN BLI-3"/>
    <property type="match status" value="1"/>
</dbReference>
<dbReference type="SUPFAM" id="SSF50475">
    <property type="entry name" value="FMN-binding split barrel"/>
    <property type="match status" value="1"/>
</dbReference>
<dbReference type="Proteomes" id="UP000319255">
    <property type="component" value="Unassembled WGS sequence"/>
</dbReference>
<organism evidence="2 3">
    <name type="scientific">Amaricoccus solimangrovi</name>
    <dbReference type="NCBI Taxonomy" id="2589815"/>
    <lineage>
        <taxon>Bacteria</taxon>
        <taxon>Pseudomonadati</taxon>
        <taxon>Pseudomonadota</taxon>
        <taxon>Alphaproteobacteria</taxon>
        <taxon>Rhodobacterales</taxon>
        <taxon>Paracoccaceae</taxon>
        <taxon>Amaricoccus</taxon>
    </lineage>
</organism>
<dbReference type="InterPro" id="IPR012349">
    <property type="entry name" value="Split_barrel_FMN-bd"/>
</dbReference>
<dbReference type="Gene3D" id="2.30.110.10">
    <property type="entry name" value="Electron Transport, Fmn-binding Protein, Chain A"/>
    <property type="match status" value="1"/>
</dbReference>
<dbReference type="EMBL" id="VFRP01000003">
    <property type="protein sequence ID" value="TPE52529.1"/>
    <property type="molecule type" value="Genomic_DNA"/>
</dbReference>
<keyword evidence="3" id="KW-1185">Reference proteome</keyword>
<reference evidence="2 3" key="1">
    <citation type="submission" date="2019-06" db="EMBL/GenBank/DDBJ databases">
        <title>A novel bacterium of genus Amaricoccus, isolated from marine sediment.</title>
        <authorList>
            <person name="Huang H."/>
            <person name="Mo K."/>
            <person name="Hu Y."/>
        </authorList>
    </citation>
    <scope>NUCLEOTIDE SEQUENCE [LARGE SCALE GENOMIC DNA]</scope>
    <source>
        <strain evidence="2 3">HB172011</strain>
    </source>
</reference>
<accession>A0A501WSY1</accession>
<dbReference type="RefSeq" id="WP_140453012.1">
    <property type="nucleotide sequence ID" value="NZ_VFRP01000003.1"/>
</dbReference>
<dbReference type="Pfam" id="PF16242">
    <property type="entry name" value="Pyrid_ox_like"/>
    <property type="match status" value="1"/>
</dbReference>